<dbReference type="Proteomes" id="UP001208131">
    <property type="component" value="Unassembled WGS sequence"/>
</dbReference>
<dbReference type="InterPro" id="IPR050361">
    <property type="entry name" value="MPP/UQCRC_Complex"/>
</dbReference>
<evidence type="ECO:0000313" key="3">
    <source>
        <dbReference type="Proteomes" id="UP001208131"/>
    </source>
</evidence>
<dbReference type="InterPro" id="IPR007863">
    <property type="entry name" value="Peptidase_M16_C"/>
</dbReference>
<name>A0AAE3IG36_9FIRM</name>
<proteinExistence type="predicted"/>
<dbReference type="InterPro" id="IPR011249">
    <property type="entry name" value="Metalloenz_LuxS/M16"/>
</dbReference>
<dbReference type="SUPFAM" id="SSF63411">
    <property type="entry name" value="LuxS/MPP-like metallohydrolase"/>
    <property type="match status" value="2"/>
</dbReference>
<comment type="caution">
    <text evidence="2">The sequence shown here is derived from an EMBL/GenBank/DDBJ whole genome shotgun (WGS) entry which is preliminary data.</text>
</comment>
<keyword evidence="3" id="KW-1185">Reference proteome</keyword>
<dbReference type="AlphaFoldDB" id="A0AAE3IG36"/>
<protein>
    <submittedName>
        <fullName evidence="2">Insulinase family protein</fullName>
    </submittedName>
</protein>
<dbReference type="RefSeq" id="WP_267300442.1">
    <property type="nucleotide sequence ID" value="NZ_JAOQJZ010000002.1"/>
</dbReference>
<dbReference type="PANTHER" id="PTHR11851">
    <property type="entry name" value="METALLOPROTEASE"/>
    <property type="match status" value="1"/>
</dbReference>
<evidence type="ECO:0000313" key="2">
    <source>
        <dbReference type="EMBL" id="MCU6704979.1"/>
    </source>
</evidence>
<evidence type="ECO:0000259" key="1">
    <source>
        <dbReference type="Pfam" id="PF05193"/>
    </source>
</evidence>
<dbReference type="PANTHER" id="PTHR11851:SF186">
    <property type="entry name" value="INACTIVE METALLOPROTEASE YMFF-RELATED"/>
    <property type="match status" value="1"/>
</dbReference>
<dbReference type="Gene3D" id="3.30.830.10">
    <property type="entry name" value="Metalloenzyme, LuxS/M16 peptidase-like"/>
    <property type="match status" value="2"/>
</dbReference>
<reference evidence="2 3" key="1">
    <citation type="journal article" date="2021" name="ISME Commun">
        <title>Automated analysis of genomic sequences facilitates high-throughput and comprehensive description of bacteria.</title>
        <authorList>
            <person name="Hitch T.C.A."/>
        </authorList>
    </citation>
    <scope>NUCLEOTIDE SEQUENCE [LARGE SCALE GENOMIC DNA]</scope>
    <source>
        <strain evidence="2 3">Sanger_31</strain>
    </source>
</reference>
<accession>A0AAE3IG36</accession>
<sequence>MAVSYSREELGRGISLTRIYDKKFKSNCVKIAFISPLNEKTACVNAMLQTVLVTSNAEIPSRTKLTSTLTGLYGSSIGTNCGTIGDYQSVGLSASFIGDDYTIDGEVISVQVVRQLLNCLIRPHLVDGKFCEKYFTLRKQELIDAIVATVNDKRGYALLQAKKVIFEGEPAAVSAIGTVELAENITQEDLLRQHKKLLESAKIEITISGGGNTVAAENLIRDEMAALERVSPVEKIDYRHNSPAKAEPVYRELKMQVSQSKMVMAFKSDYEDIYTAKLFCMLLGATPFSKLFANVREKLSLCYYCSSAYADRKGTLFIDSGVESCNIEKAKKSIEEQLEAICNGDFTDEELENTKKSLCGGFKSNYDSIYDIMGWYAAQNTRNTAFTPEEINERIAKLTREDIIRCAKTFKPDTVFVIRGEEEEDCDE</sequence>
<gene>
    <name evidence="2" type="ORF">OCV57_03415</name>
</gene>
<dbReference type="EMBL" id="JAOQJZ010000002">
    <property type="protein sequence ID" value="MCU6704979.1"/>
    <property type="molecule type" value="Genomic_DNA"/>
</dbReference>
<organism evidence="2 3">
    <name type="scientific">Hominimerdicola aceti</name>
    <dbReference type="NCBI Taxonomy" id="2981726"/>
    <lineage>
        <taxon>Bacteria</taxon>
        <taxon>Bacillati</taxon>
        <taxon>Bacillota</taxon>
        <taxon>Clostridia</taxon>
        <taxon>Eubacteriales</taxon>
        <taxon>Oscillospiraceae</taxon>
        <taxon>Hominimerdicola</taxon>
    </lineage>
</organism>
<dbReference type="NCBIfam" id="NF047422">
    <property type="entry name" value="YfmF_fam"/>
    <property type="match status" value="1"/>
</dbReference>
<feature type="domain" description="Peptidase M16 C-terminal" evidence="1">
    <location>
        <begin position="184"/>
        <end position="358"/>
    </location>
</feature>
<dbReference type="GO" id="GO:0046872">
    <property type="term" value="F:metal ion binding"/>
    <property type="evidence" value="ECO:0007669"/>
    <property type="project" value="InterPro"/>
</dbReference>
<dbReference type="Pfam" id="PF05193">
    <property type="entry name" value="Peptidase_M16_C"/>
    <property type="match status" value="1"/>
</dbReference>